<organism evidence="2 3">
    <name type="scientific">Colwellia marinimaniae</name>
    <dbReference type="NCBI Taxonomy" id="1513592"/>
    <lineage>
        <taxon>Bacteria</taxon>
        <taxon>Pseudomonadati</taxon>
        <taxon>Pseudomonadota</taxon>
        <taxon>Gammaproteobacteria</taxon>
        <taxon>Alteromonadales</taxon>
        <taxon>Colwelliaceae</taxon>
        <taxon>Colwellia</taxon>
    </lineage>
</organism>
<dbReference type="SUPFAM" id="SSF53756">
    <property type="entry name" value="UDP-Glycosyltransferase/glycogen phosphorylase"/>
    <property type="match status" value="1"/>
</dbReference>
<protein>
    <submittedName>
        <fullName evidence="2">Glycosyl transferase</fullName>
        <ecNumber evidence="2">2.4.1.-</ecNumber>
    </submittedName>
</protein>
<dbReference type="Pfam" id="PF13692">
    <property type="entry name" value="Glyco_trans_1_4"/>
    <property type="match status" value="1"/>
</dbReference>
<dbReference type="InterPro" id="IPR028098">
    <property type="entry name" value="Glyco_trans_4-like_N"/>
</dbReference>
<dbReference type="PANTHER" id="PTHR12526:SF638">
    <property type="entry name" value="SPORE COAT PROTEIN SA"/>
    <property type="match status" value="1"/>
</dbReference>
<reference evidence="2 3" key="1">
    <citation type="submission" date="2017-06" db="EMBL/GenBank/DDBJ databases">
        <title>Whole Genome Sequences of Colwellia marinimaniae MTCD1.</title>
        <authorList>
            <person name="Kusumoto H."/>
            <person name="Inoue M."/>
            <person name="Tanikawa K."/>
            <person name="Maeji H."/>
            <person name="Cameron J.H."/>
            <person name="Bartlett D.H."/>
        </authorList>
    </citation>
    <scope>NUCLEOTIDE SEQUENCE [LARGE SCALE GENOMIC DNA]</scope>
    <source>
        <strain evidence="2 3">MTCD1</strain>
    </source>
</reference>
<feature type="domain" description="Glycosyltransferase subfamily 4-like N-terminal" evidence="1">
    <location>
        <begin position="17"/>
        <end position="146"/>
    </location>
</feature>
<evidence type="ECO:0000313" key="2">
    <source>
        <dbReference type="EMBL" id="GAW97410.1"/>
    </source>
</evidence>
<name>A0ABQ0MYF4_9GAMM</name>
<evidence type="ECO:0000259" key="1">
    <source>
        <dbReference type="Pfam" id="PF13439"/>
    </source>
</evidence>
<dbReference type="Gene3D" id="3.40.50.2000">
    <property type="entry name" value="Glycogen Phosphorylase B"/>
    <property type="match status" value="2"/>
</dbReference>
<sequence length="346" mass="38531">MAAKTLTIALLLDSRNYGGIETHVVNLARGLHKSGHNVQIILLNNYGKHPVFESDKFLRSILVKLDGNPATLYKLIKYSAINLVHTHGYKAGIIGRLTGKLANKAVVSTFHSGEQGSIKIRLYRWLDRMTAHYSPCICVSKQIKKSANLTAEVIENFVELPEKTLTETTLASQIAFVGRLSYEKGPDLFLRLAEQLPQYQFSIYGNGPMLKEISMAATNNVMLMGHVNSMQQHWCKINLLCITSREEGLPLVALEALVRGIPVISYDIGGISAVVINNINGWLIPPLNEVAFIDAVKQGQMLSSEQRKKMSWSAYQHIKNNFSSHAIIPQIFKVYRKALIGGSHEH</sequence>
<keyword evidence="2" id="KW-0328">Glycosyltransferase</keyword>
<keyword evidence="3" id="KW-1185">Reference proteome</keyword>
<dbReference type="RefSeq" id="WP_057180481.1">
    <property type="nucleotide sequence ID" value="NZ_BDQM01000033.1"/>
</dbReference>
<gene>
    <name evidence="2" type="primary">sypH</name>
    <name evidence="2" type="ORF">MTCD1_03037</name>
</gene>
<dbReference type="EMBL" id="BDQM01000033">
    <property type="protein sequence ID" value="GAW97410.1"/>
    <property type="molecule type" value="Genomic_DNA"/>
</dbReference>
<dbReference type="PANTHER" id="PTHR12526">
    <property type="entry name" value="GLYCOSYLTRANSFERASE"/>
    <property type="match status" value="1"/>
</dbReference>
<proteinExistence type="predicted"/>
<comment type="caution">
    <text evidence="2">The sequence shown here is derived from an EMBL/GenBank/DDBJ whole genome shotgun (WGS) entry which is preliminary data.</text>
</comment>
<dbReference type="Pfam" id="PF13439">
    <property type="entry name" value="Glyco_transf_4"/>
    <property type="match status" value="1"/>
</dbReference>
<dbReference type="CDD" id="cd03801">
    <property type="entry name" value="GT4_PimA-like"/>
    <property type="match status" value="1"/>
</dbReference>
<dbReference type="EC" id="2.4.1.-" evidence="2"/>
<dbReference type="Proteomes" id="UP000197068">
    <property type="component" value="Unassembled WGS sequence"/>
</dbReference>
<keyword evidence="2" id="KW-0808">Transferase</keyword>
<accession>A0ABQ0MYF4</accession>
<evidence type="ECO:0000313" key="3">
    <source>
        <dbReference type="Proteomes" id="UP000197068"/>
    </source>
</evidence>
<dbReference type="GO" id="GO:0016757">
    <property type="term" value="F:glycosyltransferase activity"/>
    <property type="evidence" value="ECO:0007669"/>
    <property type="project" value="UniProtKB-KW"/>
</dbReference>